<evidence type="ECO:0000313" key="4">
    <source>
        <dbReference type="Proteomes" id="UP000037460"/>
    </source>
</evidence>
<dbReference type="EMBL" id="JWZX01002606">
    <property type="protein sequence ID" value="KOO28187.1"/>
    <property type="molecule type" value="Genomic_DNA"/>
</dbReference>
<organism evidence="3 4">
    <name type="scientific">Chrysochromulina tobinii</name>
    <dbReference type="NCBI Taxonomy" id="1460289"/>
    <lineage>
        <taxon>Eukaryota</taxon>
        <taxon>Haptista</taxon>
        <taxon>Haptophyta</taxon>
        <taxon>Prymnesiophyceae</taxon>
        <taxon>Prymnesiales</taxon>
        <taxon>Chrysochromulinaceae</taxon>
        <taxon>Chrysochromulina</taxon>
    </lineage>
</organism>
<feature type="compositionally biased region" description="Low complexity" evidence="1">
    <location>
        <begin position="245"/>
        <end position="254"/>
    </location>
</feature>
<dbReference type="AlphaFoldDB" id="A0A0M0JVX4"/>
<sequence length="318" mass="33455">MSTRSSVPGGLFAPPPNPQVRERLDGRMDIKGKGNSSSIVGGLFGSGAEQMPDKKRVVAQPQASAWEGCAGGRSNSNAQFLEGHFRGGTAKDYAQGQRAPAPWAYTEGAAGGASNSNGQLLEGHYRGGTSKSGYSGAPRRGGMPSAQKDDDDFLSRLEQAEEADDEHAQYLAELETAAKNEQVAREAAAQIAAENGLGPQEERQLAQRILANLRQKMAQEAAAMEEEEEQEEVQQSTSGGNSWNQQQHYAAAQQNFSPPRDHVRRPGQSPRVSGKPTAMAPPRMATAHGVPAMAAGGYRASSASFSATASSIAGGIFG</sequence>
<feature type="region of interest" description="Disordered" evidence="1">
    <location>
        <begin position="216"/>
        <end position="286"/>
    </location>
</feature>
<name>A0A0M0JVX4_9EUKA</name>
<comment type="caution">
    <text evidence="3">The sequence shown here is derived from an EMBL/GenBank/DDBJ whole genome shotgun (WGS) entry which is preliminary data.</text>
</comment>
<feature type="compositionally biased region" description="Basic and acidic residues" evidence="1">
    <location>
        <begin position="20"/>
        <end position="32"/>
    </location>
</feature>
<dbReference type="Proteomes" id="UP000037460">
    <property type="component" value="Unassembled WGS sequence"/>
</dbReference>
<accession>A0A0M0JVX4</accession>
<feature type="region of interest" description="Disordered" evidence="1">
    <location>
        <begin position="1"/>
        <end position="60"/>
    </location>
</feature>
<evidence type="ECO:0000313" key="3">
    <source>
        <dbReference type="EMBL" id="KOO30714.1"/>
    </source>
</evidence>
<protein>
    <submittedName>
        <fullName evidence="3">Uncharacterized protein</fullName>
    </submittedName>
</protein>
<evidence type="ECO:0000256" key="1">
    <source>
        <dbReference type="SAM" id="MobiDB-lite"/>
    </source>
</evidence>
<reference evidence="4" key="2">
    <citation type="journal article" date="2015" name="PLoS Genet.">
        <title>Genome Sequence and Transcriptome Analyses of Chrysochromulina tobin: Metabolic Tools for Enhanced Algal Fitness in the Prominent Order Prymnesiales (Haptophyceae).</title>
        <authorList>
            <person name="Hovde B.T."/>
            <person name="Deodato C.R."/>
            <person name="Hunsperger H.M."/>
            <person name="Ryken S.A."/>
            <person name="Yost W."/>
            <person name="Jha R.K."/>
            <person name="Patterson J."/>
            <person name="Monnat R.J. Jr."/>
            <person name="Barlow S.B."/>
            <person name="Starkenburg S.R."/>
            <person name="Cattolico R.A."/>
        </authorList>
    </citation>
    <scope>NUCLEOTIDE SEQUENCE</scope>
    <source>
        <strain evidence="4">CCMP291</strain>
    </source>
</reference>
<keyword evidence="4" id="KW-1185">Reference proteome</keyword>
<reference evidence="3" key="1">
    <citation type="submission" date="2014-12" db="EMBL/GenBank/DDBJ databases">
        <title>Draft genome of the oleaginous, mixotrophic haptophyte, Chrysochromulina tobin.</title>
        <authorList>
            <person name="Hovde B.T."/>
            <person name="Starkenburg S.R."/>
            <person name="Cattolico R.A."/>
        </authorList>
    </citation>
    <scope>NUCLEOTIDE SEQUENCE</scope>
    <source>
        <strain evidence="3">CCMP291</strain>
    </source>
</reference>
<proteinExistence type="predicted"/>
<gene>
    <name evidence="2" type="ORF">Ctob_008318</name>
    <name evidence="3" type="ORF">Ctob_016142</name>
</gene>
<dbReference type="EMBL" id="JWZX01002174">
    <property type="protein sequence ID" value="KOO30714.1"/>
    <property type="molecule type" value="Genomic_DNA"/>
</dbReference>
<feature type="compositionally biased region" description="Acidic residues" evidence="1">
    <location>
        <begin position="223"/>
        <end position="232"/>
    </location>
</feature>
<evidence type="ECO:0000313" key="2">
    <source>
        <dbReference type="EMBL" id="KOO28187.1"/>
    </source>
</evidence>
<feature type="compositionally biased region" description="Low complexity" evidence="1">
    <location>
        <begin position="276"/>
        <end position="286"/>
    </location>
</feature>
<feature type="region of interest" description="Disordered" evidence="1">
    <location>
        <begin position="110"/>
        <end position="168"/>
    </location>
</feature>